<sequence length="588" mass="63569">MPFRAPGAGVLGPRLPFQPQQAMTAQHQFSLPNAAASSSSSSTWDPAAFFSALSIAGNQNQAPPSSSEWYLDTGASTHMSTNSGNLHNSFPVHPSTSITVGNGARLPVSHSASTSIPTSNSPLHLNQVLVSPSLVKNLISVRKLTRDNNVYIEFDPHGFSVKDIPTRTVTLRCESSGDLYPLRIPPQLALSASSSATLWYQRLGHPGPQVLSQILHDFDFQCNKSHPHTCLSCKLGKHVRLPFDSSQTISYFPFQLIHADVWTSPVMSFSGYKYYLVLLDDYTHYVWTFPMRQKSEVLPLLRDFHAYIDTQFGLRLLALQTDNGKEFDSTALRLFLSAHGVALRLSCPYTSQQNGKAERTLRTLNDCLRTLLIHSGASTSFWAEALSTATHLVNRRPCHATAAKTPFELLFGIPPTYDELRVFGSLCFPSTTATTTHKLMSRSVPCAFIGYPADHRGYRCYDLATGRVYTSRHVVFDEQQFPFRAAAIAASAPSSPPPPLVENEGPVRVPLPPASSGWRHDATPASPPYSPPSAPNAATPTGSPPTPTASIPCSAPPPSASQHATSTPAAAPPPSAIRHDAAAAPSAA</sequence>
<dbReference type="InterPro" id="IPR054722">
    <property type="entry name" value="PolX-like_BBD"/>
</dbReference>
<accession>A0A3L6PTW2</accession>
<dbReference type="GO" id="GO:0008233">
    <property type="term" value="F:peptidase activity"/>
    <property type="evidence" value="ECO:0007669"/>
    <property type="project" value="UniProtKB-KW"/>
</dbReference>
<dbReference type="PANTHER" id="PTHR42648">
    <property type="entry name" value="TRANSPOSASE, PUTATIVE-RELATED"/>
    <property type="match status" value="1"/>
</dbReference>
<dbReference type="InterPro" id="IPR001584">
    <property type="entry name" value="Integrase_cat-core"/>
</dbReference>
<dbReference type="SUPFAM" id="SSF53098">
    <property type="entry name" value="Ribonuclease H-like"/>
    <property type="match status" value="1"/>
</dbReference>
<dbReference type="EMBL" id="PQIB02000016">
    <property type="protein sequence ID" value="RLM62277.1"/>
    <property type="molecule type" value="Genomic_DNA"/>
</dbReference>
<dbReference type="Pfam" id="PF22936">
    <property type="entry name" value="Pol_BBD"/>
    <property type="match status" value="1"/>
</dbReference>
<dbReference type="PROSITE" id="PS50994">
    <property type="entry name" value="INTEGRASE"/>
    <property type="match status" value="1"/>
</dbReference>
<dbReference type="InterPro" id="IPR057670">
    <property type="entry name" value="SH3_retrovirus"/>
</dbReference>
<evidence type="ECO:0000313" key="4">
    <source>
        <dbReference type="EMBL" id="RLM62277.1"/>
    </source>
</evidence>
<dbReference type="PANTHER" id="PTHR42648:SF26">
    <property type="entry name" value="INTEGRASE CATALYTIC DOMAIN-CONTAINING PROTEIN"/>
    <property type="match status" value="1"/>
</dbReference>
<proteinExistence type="predicted"/>
<evidence type="ECO:0000256" key="1">
    <source>
        <dbReference type="ARBA" id="ARBA00022670"/>
    </source>
</evidence>
<dbReference type="Gene3D" id="3.30.420.10">
    <property type="entry name" value="Ribonuclease H-like superfamily/Ribonuclease H"/>
    <property type="match status" value="1"/>
</dbReference>
<evidence type="ECO:0000313" key="5">
    <source>
        <dbReference type="Proteomes" id="UP000275267"/>
    </source>
</evidence>
<dbReference type="AlphaFoldDB" id="A0A3L6PTW2"/>
<feature type="region of interest" description="Disordered" evidence="2">
    <location>
        <begin position="492"/>
        <end position="588"/>
    </location>
</feature>
<dbReference type="GO" id="GO:0003676">
    <property type="term" value="F:nucleic acid binding"/>
    <property type="evidence" value="ECO:0007669"/>
    <property type="project" value="InterPro"/>
</dbReference>
<reference evidence="5" key="1">
    <citation type="journal article" date="2019" name="Nat. Commun.">
        <title>The genome of broomcorn millet.</title>
        <authorList>
            <person name="Zou C."/>
            <person name="Miki D."/>
            <person name="Li D."/>
            <person name="Tang Q."/>
            <person name="Xiao L."/>
            <person name="Rajput S."/>
            <person name="Deng P."/>
            <person name="Jia W."/>
            <person name="Huang R."/>
            <person name="Zhang M."/>
            <person name="Sun Y."/>
            <person name="Hu J."/>
            <person name="Fu X."/>
            <person name="Schnable P.S."/>
            <person name="Li F."/>
            <person name="Zhang H."/>
            <person name="Feng B."/>
            <person name="Zhu X."/>
            <person name="Liu R."/>
            <person name="Schnable J.C."/>
            <person name="Zhu J.-K."/>
            <person name="Zhang H."/>
        </authorList>
    </citation>
    <scope>NUCLEOTIDE SEQUENCE [LARGE SCALE GENOMIC DNA]</scope>
</reference>
<dbReference type="GO" id="GO:0015074">
    <property type="term" value="P:DNA integration"/>
    <property type="evidence" value="ECO:0007669"/>
    <property type="project" value="InterPro"/>
</dbReference>
<feature type="compositionally biased region" description="Pro residues" evidence="2">
    <location>
        <begin position="525"/>
        <end position="534"/>
    </location>
</feature>
<comment type="caution">
    <text evidence="4">The sequence shown here is derived from an EMBL/GenBank/DDBJ whole genome shotgun (WGS) entry which is preliminary data.</text>
</comment>
<dbReference type="Pfam" id="PF00665">
    <property type="entry name" value="rve"/>
    <property type="match status" value="1"/>
</dbReference>
<dbReference type="OrthoDB" id="693274at2759"/>
<evidence type="ECO:0000259" key="3">
    <source>
        <dbReference type="PROSITE" id="PS50994"/>
    </source>
</evidence>
<organism evidence="4 5">
    <name type="scientific">Panicum miliaceum</name>
    <name type="common">Proso millet</name>
    <name type="synonym">Broomcorn millet</name>
    <dbReference type="NCBI Taxonomy" id="4540"/>
    <lineage>
        <taxon>Eukaryota</taxon>
        <taxon>Viridiplantae</taxon>
        <taxon>Streptophyta</taxon>
        <taxon>Embryophyta</taxon>
        <taxon>Tracheophyta</taxon>
        <taxon>Spermatophyta</taxon>
        <taxon>Magnoliopsida</taxon>
        <taxon>Liliopsida</taxon>
        <taxon>Poales</taxon>
        <taxon>Poaceae</taxon>
        <taxon>PACMAD clade</taxon>
        <taxon>Panicoideae</taxon>
        <taxon>Panicodae</taxon>
        <taxon>Paniceae</taxon>
        <taxon>Panicinae</taxon>
        <taxon>Panicum</taxon>
        <taxon>Panicum sect. Panicum</taxon>
    </lineage>
</organism>
<keyword evidence="5" id="KW-1185">Reference proteome</keyword>
<dbReference type="InterPro" id="IPR025724">
    <property type="entry name" value="GAG-pre-integrase_dom"/>
</dbReference>
<dbReference type="InterPro" id="IPR039537">
    <property type="entry name" value="Retrotran_Ty1/copia-like"/>
</dbReference>
<dbReference type="InterPro" id="IPR036397">
    <property type="entry name" value="RNaseH_sf"/>
</dbReference>
<evidence type="ECO:0000256" key="2">
    <source>
        <dbReference type="SAM" id="MobiDB-lite"/>
    </source>
</evidence>
<dbReference type="STRING" id="4540.A0A3L6PTW2"/>
<feature type="compositionally biased region" description="Low complexity" evidence="2">
    <location>
        <begin position="560"/>
        <end position="569"/>
    </location>
</feature>
<name>A0A3L6PTW2_PANMI</name>
<dbReference type="GO" id="GO:0006508">
    <property type="term" value="P:proteolysis"/>
    <property type="evidence" value="ECO:0007669"/>
    <property type="project" value="UniProtKB-KW"/>
</dbReference>
<protein>
    <submittedName>
        <fullName evidence="4">Retrotransposon protein, putative, unclassified</fullName>
    </submittedName>
</protein>
<dbReference type="Proteomes" id="UP000275267">
    <property type="component" value="Unassembled WGS sequence"/>
</dbReference>
<dbReference type="Pfam" id="PF25597">
    <property type="entry name" value="SH3_retrovirus"/>
    <property type="match status" value="1"/>
</dbReference>
<dbReference type="InterPro" id="IPR012337">
    <property type="entry name" value="RNaseH-like_sf"/>
</dbReference>
<gene>
    <name evidence="4" type="ORF">C2845_PM14G15060</name>
</gene>
<feature type="domain" description="Integrase catalytic" evidence="3">
    <location>
        <begin position="249"/>
        <end position="414"/>
    </location>
</feature>
<keyword evidence="1" id="KW-0378">Hydrolase</keyword>
<keyword evidence="1" id="KW-0645">Protease</keyword>
<dbReference type="Pfam" id="PF13976">
    <property type="entry name" value="gag_pre-integrs"/>
    <property type="match status" value="1"/>
</dbReference>